<dbReference type="InterPro" id="IPR027461">
    <property type="entry name" value="Carboxypeptidase_A_C_sf"/>
</dbReference>
<evidence type="ECO:0000256" key="5">
    <source>
        <dbReference type="ARBA" id="ARBA00022825"/>
    </source>
</evidence>
<dbReference type="PANTHER" id="PTHR30237:SF2">
    <property type="entry name" value="MUREIN TETRAPEPTIDE CARBOXYPEPTIDASE"/>
    <property type="match status" value="1"/>
</dbReference>
<dbReference type="PANTHER" id="PTHR30237">
    <property type="entry name" value="MURAMOYLTETRAPEPTIDE CARBOXYPEPTIDASE"/>
    <property type="match status" value="1"/>
</dbReference>
<dbReference type="Proteomes" id="UP000198287">
    <property type="component" value="Unassembled WGS sequence"/>
</dbReference>
<keyword evidence="4" id="KW-0378">Hydrolase</keyword>
<gene>
    <name evidence="9" type="ORF">Fcan01_17750</name>
</gene>
<feature type="signal peptide" evidence="6">
    <location>
        <begin position="1"/>
        <end position="30"/>
    </location>
</feature>
<dbReference type="InterPro" id="IPR029062">
    <property type="entry name" value="Class_I_gatase-like"/>
</dbReference>
<proteinExistence type="inferred from homology"/>
<accession>A0A226DQ99</accession>
<keyword evidence="2 9" id="KW-0121">Carboxypeptidase</keyword>
<dbReference type="Pfam" id="PF02016">
    <property type="entry name" value="Peptidase_S66"/>
    <property type="match status" value="1"/>
</dbReference>
<dbReference type="InterPro" id="IPR040921">
    <property type="entry name" value="Peptidase_S66C"/>
</dbReference>
<evidence type="ECO:0000256" key="2">
    <source>
        <dbReference type="ARBA" id="ARBA00022645"/>
    </source>
</evidence>
<name>A0A226DQ99_FOLCA</name>
<comment type="similarity">
    <text evidence="1">Belongs to the peptidase S66 family.</text>
</comment>
<dbReference type="SUPFAM" id="SSF141986">
    <property type="entry name" value="LD-carboxypeptidase A C-terminal domain-like"/>
    <property type="match status" value="1"/>
</dbReference>
<dbReference type="InterPro" id="IPR040449">
    <property type="entry name" value="Peptidase_S66_N"/>
</dbReference>
<dbReference type="InterPro" id="IPR027478">
    <property type="entry name" value="LdcA_N"/>
</dbReference>
<evidence type="ECO:0000256" key="1">
    <source>
        <dbReference type="ARBA" id="ARBA00010233"/>
    </source>
</evidence>
<evidence type="ECO:0000259" key="7">
    <source>
        <dbReference type="Pfam" id="PF02016"/>
    </source>
</evidence>
<keyword evidence="5" id="KW-0720">Serine protease</keyword>
<dbReference type="STRING" id="158441.A0A226DQ99"/>
<dbReference type="OrthoDB" id="8114556at2759"/>
<keyword evidence="6" id="KW-0732">Signal</keyword>
<dbReference type="GO" id="GO:0004180">
    <property type="term" value="F:carboxypeptidase activity"/>
    <property type="evidence" value="ECO:0007669"/>
    <property type="project" value="UniProtKB-KW"/>
</dbReference>
<dbReference type="Pfam" id="PF17676">
    <property type="entry name" value="Peptidase_S66C"/>
    <property type="match status" value="1"/>
</dbReference>
<evidence type="ECO:0000256" key="6">
    <source>
        <dbReference type="SAM" id="SignalP"/>
    </source>
</evidence>
<dbReference type="Gene3D" id="3.50.30.60">
    <property type="entry name" value="LD-carboxypeptidase A C-terminal domain-like"/>
    <property type="match status" value="1"/>
</dbReference>
<protein>
    <submittedName>
        <fullName evidence="9">Putative murein peptide carboxypeptidase</fullName>
    </submittedName>
</protein>
<organism evidence="9 10">
    <name type="scientific">Folsomia candida</name>
    <name type="common">Springtail</name>
    <dbReference type="NCBI Taxonomy" id="158441"/>
    <lineage>
        <taxon>Eukaryota</taxon>
        <taxon>Metazoa</taxon>
        <taxon>Ecdysozoa</taxon>
        <taxon>Arthropoda</taxon>
        <taxon>Hexapoda</taxon>
        <taxon>Collembola</taxon>
        <taxon>Entomobryomorpha</taxon>
        <taxon>Isotomoidea</taxon>
        <taxon>Isotomidae</taxon>
        <taxon>Proisotominae</taxon>
        <taxon>Folsomia</taxon>
    </lineage>
</organism>
<reference evidence="9 10" key="1">
    <citation type="submission" date="2015-12" db="EMBL/GenBank/DDBJ databases">
        <title>The genome of Folsomia candida.</title>
        <authorList>
            <person name="Faddeeva A."/>
            <person name="Derks M.F."/>
            <person name="Anvar Y."/>
            <person name="Smit S."/>
            <person name="Van Straalen N."/>
            <person name="Roelofs D."/>
        </authorList>
    </citation>
    <scope>NUCLEOTIDE SEQUENCE [LARGE SCALE GENOMIC DNA]</scope>
    <source>
        <strain evidence="9 10">VU population</strain>
        <tissue evidence="9">Whole body</tissue>
    </source>
</reference>
<feature type="domain" description="LD-carboxypeptidase N-terminal" evidence="7">
    <location>
        <begin position="45"/>
        <end position="168"/>
    </location>
</feature>
<evidence type="ECO:0000313" key="10">
    <source>
        <dbReference type="Proteomes" id="UP000198287"/>
    </source>
</evidence>
<comment type="caution">
    <text evidence="9">The sequence shown here is derived from an EMBL/GenBank/DDBJ whole genome shotgun (WGS) entry which is preliminary data.</text>
</comment>
<feature type="domain" description="LD-carboxypeptidase C-terminal" evidence="8">
    <location>
        <begin position="220"/>
        <end position="337"/>
    </location>
</feature>
<dbReference type="GO" id="GO:0008236">
    <property type="term" value="F:serine-type peptidase activity"/>
    <property type="evidence" value="ECO:0007669"/>
    <property type="project" value="UniProtKB-KW"/>
</dbReference>
<dbReference type="AlphaFoldDB" id="A0A226DQ99"/>
<feature type="chain" id="PRO_5012623930" evidence="6">
    <location>
        <begin position="31"/>
        <end position="352"/>
    </location>
</feature>
<evidence type="ECO:0000256" key="4">
    <source>
        <dbReference type="ARBA" id="ARBA00022801"/>
    </source>
</evidence>
<keyword evidence="10" id="KW-1185">Reference proteome</keyword>
<dbReference type="CDD" id="cd07025">
    <property type="entry name" value="Peptidase_S66"/>
    <property type="match status" value="1"/>
</dbReference>
<dbReference type="PIRSF" id="PIRSF028757">
    <property type="entry name" value="LD-carboxypeptidase"/>
    <property type="match status" value="1"/>
</dbReference>
<evidence type="ECO:0000259" key="8">
    <source>
        <dbReference type="Pfam" id="PF17676"/>
    </source>
</evidence>
<dbReference type="EMBL" id="LNIX01000013">
    <property type="protein sequence ID" value="OXA47692.1"/>
    <property type="molecule type" value="Genomic_DNA"/>
</dbReference>
<sequence length="352" mass="38101">MSNSLCRLNLSHVGLIFLTAWLLQPNPTWAGTPIKGNRLRPGDTIAFVSPASAVQAVFPNIDEYKDHVTSSFNALGLNVLFSPNAFEFGPSGLAGNDSQRASDIMWAFTNPDVKGIIANRGGWGCNRILDLLDYQVIRNNPKVFMGYSDLTGCTLALNRLTDLVTFSGPVGTDTFGGNFNTFYIRKVLIDGEPNVIYSNPPPLGGGPPNGTTTIVPGTARGRLIGGTLTVLVALLGTPYAPAQDEPYILFLEDTNDNTYRLDRLLTTLHLAGFFENAKGLIWGTCMECVPDKPGHWTVEDLLEERWSHLANIPSFSGAMIGHFGQQFTLPIGVQVEMNADLGTITLLEAGVN</sequence>
<evidence type="ECO:0000313" key="9">
    <source>
        <dbReference type="EMBL" id="OXA47692.1"/>
    </source>
</evidence>
<dbReference type="GO" id="GO:0006508">
    <property type="term" value="P:proteolysis"/>
    <property type="evidence" value="ECO:0007669"/>
    <property type="project" value="UniProtKB-KW"/>
</dbReference>
<dbReference type="Gene3D" id="3.40.50.10740">
    <property type="entry name" value="Class I glutamine amidotransferase-like"/>
    <property type="match status" value="1"/>
</dbReference>
<keyword evidence="3" id="KW-0645">Protease</keyword>
<evidence type="ECO:0000256" key="3">
    <source>
        <dbReference type="ARBA" id="ARBA00022670"/>
    </source>
</evidence>
<dbReference type="InterPro" id="IPR003507">
    <property type="entry name" value="S66_fam"/>
</dbReference>
<dbReference type="SUPFAM" id="SSF52317">
    <property type="entry name" value="Class I glutamine amidotransferase-like"/>
    <property type="match status" value="1"/>
</dbReference>